<evidence type="ECO:0000256" key="4">
    <source>
        <dbReference type="ARBA" id="ARBA00023186"/>
    </source>
</evidence>
<accession>A0A4Y9SVN1</accession>
<dbReference type="PANTHER" id="PTHR33692:SF1">
    <property type="entry name" value="RIBOSOME MATURATION FACTOR RIMM"/>
    <property type="match status" value="1"/>
</dbReference>
<dbReference type="GO" id="GO:0006364">
    <property type="term" value="P:rRNA processing"/>
    <property type="evidence" value="ECO:0007669"/>
    <property type="project" value="UniProtKB-UniRule"/>
</dbReference>
<dbReference type="Pfam" id="PF01782">
    <property type="entry name" value="RimM"/>
    <property type="match status" value="1"/>
</dbReference>
<dbReference type="SUPFAM" id="SSF50346">
    <property type="entry name" value="PRC-barrel domain"/>
    <property type="match status" value="1"/>
</dbReference>
<evidence type="ECO:0000256" key="3">
    <source>
        <dbReference type="ARBA" id="ARBA00022552"/>
    </source>
</evidence>
<dbReference type="Pfam" id="PF24986">
    <property type="entry name" value="PRC_RimM"/>
    <property type="match status" value="1"/>
</dbReference>
<dbReference type="Gene3D" id="2.30.30.240">
    <property type="entry name" value="PRC-barrel domain"/>
    <property type="match status" value="1"/>
</dbReference>
<gene>
    <name evidence="5 8" type="primary">rimM</name>
    <name evidence="8" type="ORF">E4O92_18665</name>
</gene>
<reference evidence="8 9" key="1">
    <citation type="submission" date="2019-03" db="EMBL/GenBank/DDBJ databases">
        <title>Draft genome of Massilia hortus sp. nov., a novel bacterial species of the Oxalobacteraceae family.</title>
        <authorList>
            <person name="Peta V."/>
            <person name="Raths R."/>
            <person name="Bucking H."/>
        </authorList>
    </citation>
    <scope>NUCLEOTIDE SEQUENCE [LARGE SCALE GENOMIC DNA]</scope>
    <source>
        <strain evidence="8 9">ONC3</strain>
    </source>
</reference>
<keyword evidence="3 5" id="KW-0698">rRNA processing</keyword>
<dbReference type="InterPro" id="IPR036976">
    <property type="entry name" value="RimM_N_sf"/>
</dbReference>
<dbReference type="PANTHER" id="PTHR33692">
    <property type="entry name" value="RIBOSOME MATURATION FACTOR RIMM"/>
    <property type="match status" value="1"/>
</dbReference>
<dbReference type="Gene3D" id="2.40.30.60">
    <property type="entry name" value="RimM"/>
    <property type="match status" value="1"/>
</dbReference>
<dbReference type="AlphaFoldDB" id="A0A4Y9SVN1"/>
<protein>
    <recommendedName>
        <fullName evidence="5">Ribosome maturation factor RimM</fullName>
    </recommendedName>
</protein>
<comment type="domain">
    <text evidence="5">The PRC barrel domain binds ribosomal protein uS19.</text>
</comment>
<evidence type="ECO:0000313" key="9">
    <source>
        <dbReference type="Proteomes" id="UP000297258"/>
    </source>
</evidence>
<keyword evidence="4 5" id="KW-0143">Chaperone</keyword>
<dbReference type="InterPro" id="IPR002676">
    <property type="entry name" value="RimM_N"/>
</dbReference>
<comment type="similarity">
    <text evidence="5">Belongs to the RimM family.</text>
</comment>
<evidence type="ECO:0000259" key="7">
    <source>
        <dbReference type="Pfam" id="PF24986"/>
    </source>
</evidence>
<dbReference type="GO" id="GO:0042274">
    <property type="term" value="P:ribosomal small subunit biogenesis"/>
    <property type="evidence" value="ECO:0007669"/>
    <property type="project" value="UniProtKB-UniRule"/>
</dbReference>
<dbReference type="InterPro" id="IPR011033">
    <property type="entry name" value="PRC_barrel-like_sf"/>
</dbReference>
<comment type="function">
    <text evidence="5">An accessory protein needed during the final step in the assembly of 30S ribosomal subunit, possibly for assembly of the head region. Essential for efficient processing of 16S rRNA. May be needed both before and after RbfA during the maturation of 16S rRNA. It has affinity for free ribosomal 30S subunits but not for 70S ribosomes.</text>
</comment>
<dbReference type="NCBIfam" id="TIGR02273">
    <property type="entry name" value="16S_RimM"/>
    <property type="match status" value="1"/>
</dbReference>
<dbReference type="EMBL" id="SPUM01000123">
    <property type="protein sequence ID" value="TFW29567.1"/>
    <property type="molecule type" value="Genomic_DNA"/>
</dbReference>
<dbReference type="GO" id="GO:0005840">
    <property type="term" value="C:ribosome"/>
    <property type="evidence" value="ECO:0007669"/>
    <property type="project" value="InterPro"/>
</dbReference>
<keyword evidence="9" id="KW-1185">Reference proteome</keyword>
<evidence type="ECO:0000256" key="2">
    <source>
        <dbReference type="ARBA" id="ARBA00022517"/>
    </source>
</evidence>
<proteinExistence type="inferred from homology"/>
<comment type="subcellular location">
    <subcellularLocation>
        <location evidence="5">Cytoplasm</location>
    </subcellularLocation>
</comment>
<name>A0A4Y9SVN1_9BURK</name>
<comment type="subunit">
    <text evidence="5">Binds ribosomal protein uS19.</text>
</comment>
<evidence type="ECO:0000256" key="5">
    <source>
        <dbReference type="HAMAP-Rule" id="MF_00014"/>
    </source>
</evidence>
<organism evidence="8 9">
    <name type="scientific">Massilia horti</name>
    <dbReference type="NCBI Taxonomy" id="2562153"/>
    <lineage>
        <taxon>Bacteria</taxon>
        <taxon>Pseudomonadati</taxon>
        <taxon>Pseudomonadota</taxon>
        <taxon>Betaproteobacteria</taxon>
        <taxon>Burkholderiales</taxon>
        <taxon>Oxalobacteraceae</taxon>
        <taxon>Telluria group</taxon>
        <taxon>Massilia</taxon>
    </lineage>
</organism>
<evidence type="ECO:0000313" key="8">
    <source>
        <dbReference type="EMBL" id="TFW29567.1"/>
    </source>
</evidence>
<dbReference type="GO" id="GO:0043022">
    <property type="term" value="F:ribosome binding"/>
    <property type="evidence" value="ECO:0007669"/>
    <property type="project" value="InterPro"/>
</dbReference>
<dbReference type="SUPFAM" id="SSF50447">
    <property type="entry name" value="Translation proteins"/>
    <property type="match status" value="1"/>
</dbReference>
<dbReference type="OrthoDB" id="9783509at2"/>
<sequence length="183" mass="19894">MTDSAASGMEIPDDLIQVGYISGAYGIRGGIRITPHSVDADALLNVKTWWIDKPSLRPVAVRTAKMHSGDVVATLVGLVERDEAEALKGATVQVSRGEFPELPADEYYWTDLIGMDVVNEQGEQLGKVTDMMHNGAQSILRITPMPDAAPGQPSERLVPFVDQFVKTVDPAAKKITVDWGLDY</sequence>
<evidence type="ECO:0000256" key="1">
    <source>
        <dbReference type="ARBA" id="ARBA00022490"/>
    </source>
</evidence>
<dbReference type="InterPro" id="IPR056792">
    <property type="entry name" value="PRC_RimM"/>
</dbReference>
<keyword evidence="2 5" id="KW-0690">Ribosome biogenesis</keyword>
<dbReference type="Proteomes" id="UP000297258">
    <property type="component" value="Unassembled WGS sequence"/>
</dbReference>
<dbReference type="HAMAP" id="MF_00014">
    <property type="entry name" value="Ribosome_mat_RimM"/>
    <property type="match status" value="1"/>
</dbReference>
<keyword evidence="1 5" id="KW-0963">Cytoplasm</keyword>
<feature type="domain" description="Ribosome maturation factor RimM PRC barrel" evidence="7">
    <location>
        <begin position="109"/>
        <end position="179"/>
    </location>
</feature>
<feature type="domain" description="RimM N-terminal" evidence="6">
    <location>
        <begin position="17"/>
        <end position="96"/>
    </location>
</feature>
<dbReference type="InterPro" id="IPR011961">
    <property type="entry name" value="RimM"/>
</dbReference>
<evidence type="ECO:0000259" key="6">
    <source>
        <dbReference type="Pfam" id="PF01782"/>
    </source>
</evidence>
<dbReference type="InterPro" id="IPR009000">
    <property type="entry name" value="Transl_B-barrel_sf"/>
</dbReference>
<dbReference type="GO" id="GO:0005737">
    <property type="term" value="C:cytoplasm"/>
    <property type="evidence" value="ECO:0007669"/>
    <property type="project" value="UniProtKB-SubCell"/>
</dbReference>
<comment type="caution">
    <text evidence="8">The sequence shown here is derived from an EMBL/GenBank/DDBJ whole genome shotgun (WGS) entry which is preliminary data.</text>
</comment>